<dbReference type="EMBL" id="AMGW01000004">
    <property type="protein sequence ID" value="EXJ58366.1"/>
    <property type="molecule type" value="Genomic_DNA"/>
</dbReference>
<comment type="caution">
    <text evidence="1">The sequence shown here is derived from an EMBL/GenBank/DDBJ whole genome shotgun (WGS) entry which is preliminary data.</text>
</comment>
<evidence type="ECO:0000313" key="2">
    <source>
        <dbReference type="Proteomes" id="UP000019473"/>
    </source>
</evidence>
<protein>
    <recommendedName>
        <fullName evidence="3">1-alkyl-2-acetylglycerophosphocholine esterase</fullName>
    </recommendedName>
</protein>
<accession>W9W1J3</accession>
<dbReference type="Proteomes" id="UP000019473">
    <property type="component" value="Unassembled WGS sequence"/>
</dbReference>
<keyword evidence="2" id="KW-1185">Reference proteome</keyword>
<dbReference type="GeneID" id="19180374"/>
<dbReference type="SUPFAM" id="SSF53474">
    <property type="entry name" value="alpha/beta-Hydrolases"/>
    <property type="match status" value="1"/>
</dbReference>
<dbReference type="STRING" id="1182544.W9W1J3"/>
<sequence>MLTVRTADVRAVLKAVSDSTTTKEPGIPFFKTKRVGVFGHSMGAATAAEAMLLDTRLVGGLDMDRSVYAQATNKSQKSPLNLGINSTSVPPVAEFIGNTDGVRMFDTIRSYIGGFFQEVLGSKQVKLLEGPSP</sequence>
<dbReference type="InterPro" id="IPR029058">
    <property type="entry name" value="AB_hydrolase_fold"/>
</dbReference>
<dbReference type="RefSeq" id="XP_007757989.1">
    <property type="nucleotide sequence ID" value="XM_007759799.1"/>
</dbReference>
<reference evidence="1 2" key="1">
    <citation type="submission" date="2013-03" db="EMBL/GenBank/DDBJ databases">
        <title>The Genome Sequence of Cladophialophora yegresii CBS 114405.</title>
        <authorList>
            <consortium name="The Broad Institute Genomics Platform"/>
            <person name="Cuomo C."/>
            <person name="de Hoog S."/>
            <person name="Gorbushina A."/>
            <person name="Walker B."/>
            <person name="Young S.K."/>
            <person name="Zeng Q."/>
            <person name="Gargeya S."/>
            <person name="Fitzgerald M."/>
            <person name="Haas B."/>
            <person name="Abouelleil A."/>
            <person name="Allen A.W."/>
            <person name="Alvarado L."/>
            <person name="Arachchi H.M."/>
            <person name="Berlin A.M."/>
            <person name="Chapman S.B."/>
            <person name="Gainer-Dewar J."/>
            <person name="Goldberg J."/>
            <person name="Griggs A."/>
            <person name="Gujja S."/>
            <person name="Hansen M."/>
            <person name="Howarth C."/>
            <person name="Imamovic A."/>
            <person name="Ireland A."/>
            <person name="Larimer J."/>
            <person name="McCowan C."/>
            <person name="Murphy C."/>
            <person name="Pearson M."/>
            <person name="Poon T.W."/>
            <person name="Priest M."/>
            <person name="Roberts A."/>
            <person name="Saif S."/>
            <person name="Shea T."/>
            <person name="Sisk P."/>
            <person name="Sykes S."/>
            <person name="Wortman J."/>
            <person name="Nusbaum C."/>
            <person name="Birren B."/>
        </authorList>
    </citation>
    <scope>NUCLEOTIDE SEQUENCE [LARGE SCALE GENOMIC DNA]</scope>
    <source>
        <strain evidence="1 2">CBS 114405</strain>
    </source>
</reference>
<gene>
    <name evidence="1" type="ORF">A1O7_05791</name>
</gene>
<proteinExistence type="predicted"/>
<evidence type="ECO:0000313" key="1">
    <source>
        <dbReference type="EMBL" id="EXJ58366.1"/>
    </source>
</evidence>
<dbReference type="VEuPathDB" id="FungiDB:A1O7_05791"/>
<dbReference type="Gene3D" id="3.40.50.1820">
    <property type="entry name" value="alpha/beta hydrolase"/>
    <property type="match status" value="1"/>
</dbReference>
<evidence type="ECO:0008006" key="3">
    <source>
        <dbReference type="Google" id="ProtNLM"/>
    </source>
</evidence>
<dbReference type="HOGENOM" id="CLU_1906530_0_0_1"/>
<organism evidence="1 2">
    <name type="scientific">Cladophialophora yegresii CBS 114405</name>
    <dbReference type="NCBI Taxonomy" id="1182544"/>
    <lineage>
        <taxon>Eukaryota</taxon>
        <taxon>Fungi</taxon>
        <taxon>Dikarya</taxon>
        <taxon>Ascomycota</taxon>
        <taxon>Pezizomycotina</taxon>
        <taxon>Eurotiomycetes</taxon>
        <taxon>Chaetothyriomycetidae</taxon>
        <taxon>Chaetothyriales</taxon>
        <taxon>Herpotrichiellaceae</taxon>
        <taxon>Cladophialophora</taxon>
    </lineage>
</organism>
<dbReference type="AlphaFoldDB" id="W9W1J3"/>
<dbReference type="OrthoDB" id="2363873at2759"/>
<name>W9W1J3_9EURO</name>